<gene>
    <name evidence="7" type="ORF">DFR40_1549</name>
</gene>
<comment type="caution">
    <text evidence="7">The sequence shown here is derived from an EMBL/GenBank/DDBJ whole genome shotgun (WGS) entry which is preliminary data.</text>
</comment>
<dbReference type="PANTHER" id="PTHR36837:SF5">
    <property type="entry name" value="POLY-3-HYDROXYBUTYRATE SYNTHASE"/>
    <property type="match status" value="1"/>
</dbReference>
<evidence type="ECO:0000256" key="1">
    <source>
        <dbReference type="ARBA" id="ARBA00004496"/>
    </source>
</evidence>
<evidence type="ECO:0000259" key="5">
    <source>
        <dbReference type="Pfam" id="PF00561"/>
    </source>
</evidence>
<keyword evidence="4" id="KW-0012">Acyltransferase</keyword>
<accession>A0A495WBJ7</accession>
<dbReference type="RefSeq" id="WP_121457911.1">
    <property type="nucleotide sequence ID" value="NZ_JAANMQ010000003.1"/>
</dbReference>
<dbReference type="EMBL" id="RBXP01000014">
    <property type="protein sequence ID" value="RKT58530.1"/>
    <property type="molecule type" value="Genomic_DNA"/>
</dbReference>
<dbReference type="GO" id="GO:0042619">
    <property type="term" value="P:poly-hydroxybutyrate biosynthetic process"/>
    <property type="evidence" value="ECO:0007669"/>
    <property type="project" value="InterPro"/>
</dbReference>
<dbReference type="InterPro" id="IPR051321">
    <property type="entry name" value="PHA/PHB_synthase"/>
</dbReference>
<dbReference type="AlphaFoldDB" id="A0A495WBJ7"/>
<dbReference type="Pfam" id="PF07167">
    <property type="entry name" value="PhaC_N"/>
    <property type="match status" value="1"/>
</dbReference>
<dbReference type="Gene3D" id="3.40.50.1820">
    <property type="entry name" value="alpha/beta hydrolase"/>
    <property type="match status" value="1"/>
</dbReference>
<evidence type="ECO:0000313" key="7">
    <source>
        <dbReference type="EMBL" id="RKT58530.1"/>
    </source>
</evidence>
<dbReference type="NCBIfam" id="TIGR01838">
    <property type="entry name" value="PHA_synth_I"/>
    <property type="match status" value="1"/>
</dbReference>
<evidence type="ECO:0000313" key="8">
    <source>
        <dbReference type="Proteomes" id="UP000270626"/>
    </source>
</evidence>
<keyword evidence="8" id="KW-1185">Reference proteome</keyword>
<dbReference type="SUPFAM" id="SSF53474">
    <property type="entry name" value="alpha/beta-Hydrolases"/>
    <property type="match status" value="1"/>
</dbReference>
<feature type="domain" description="AB hydrolase-1" evidence="5">
    <location>
        <begin position="285"/>
        <end position="526"/>
    </location>
</feature>
<feature type="domain" description="Poly-beta-hydroxybutyrate polymerase N-terminal" evidence="6">
    <location>
        <begin position="110"/>
        <end position="281"/>
    </location>
</feature>
<dbReference type="OrthoDB" id="7208816at2"/>
<keyword evidence="2" id="KW-0963">Cytoplasm</keyword>
<evidence type="ECO:0000256" key="2">
    <source>
        <dbReference type="ARBA" id="ARBA00022490"/>
    </source>
</evidence>
<evidence type="ECO:0000256" key="3">
    <source>
        <dbReference type="ARBA" id="ARBA00022679"/>
    </source>
</evidence>
<dbReference type="InterPro" id="IPR029058">
    <property type="entry name" value="AB_hydrolase_fold"/>
</dbReference>
<name>A0A495WBJ7_9RHOO</name>
<dbReference type="InterPro" id="IPR000073">
    <property type="entry name" value="AB_hydrolase_1"/>
</dbReference>
<proteinExistence type="predicted"/>
<protein>
    <submittedName>
        <fullName evidence="7">Polyhydroxyalkanoate synthase</fullName>
    </submittedName>
</protein>
<sequence length="611" mass="68327">MSQQTEDQGVNLPNPAEMAKTYAEVAQRASRIITQFMEKKAKDGVEAPADELGVAKAFMDLSARLMANPYKLAQTQMNMMWDYFSLWQGSMMKMMGMPGAAPVATPKKGDNRFKDEEWEQHFLFDFMKQSYLIAARHIHDTVSSTDGLDEHTQQKVNFFTRQYIDALSPSNFALTNPEVFRETVKSHGQNLIKGLNNLLQDVEAGDGQLRIRMTDTSAFEMGKNVATTPGKVVFQNDLFQLIQYDPKTPDQFKKPFLIVPPWINKYYILDLREKNSLVNWATSQGHTTFIMSWVNPDEKLAQKSFENYLLEGSLEAVNQVCAHTGENSVNMAGYCLGGTLLMTTLAYMTAKKDKRVNSATFFTTMLDFSEPGELGVFLDEGAVTGLEKKMAERGFLEGSEMAGTFNMLRANDLIWSFVVNNYLMGKDPFPFDLLYWNSDSTRMPAAMHSFYLRNMYLENKLKDPGGITLAGVKIDISKVKTPCYFISTIEDHIAPWKSTYMGARLPSGPTKFVLGGSGHIAGIVNPPVANKYGYWTNDATDGNLPESPEDFLAGATQNAGSWWTHWHEWVTSLPGGAAKVPARQPDAGALKVIEPAPGSYVKFRLDTQKKA</sequence>
<evidence type="ECO:0000259" key="6">
    <source>
        <dbReference type="Pfam" id="PF07167"/>
    </source>
</evidence>
<keyword evidence="3" id="KW-0808">Transferase</keyword>
<comment type="subcellular location">
    <subcellularLocation>
        <location evidence="1">Cytoplasm</location>
    </subcellularLocation>
</comment>
<dbReference type="InterPro" id="IPR010963">
    <property type="entry name" value="PHA_synth_I"/>
</dbReference>
<dbReference type="GO" id="GO:0016746">
    <property type="term" value="F:acyltransferase activity"/>
    <property type="evidence" value="ECO:0007669"/>
    <property type="project" value="UniProtKB-KW"/>
</dbReference>
<evidence type="ECO:0000256" key="4">
    <source>
        <dbReference type="ARBA" id="ARBA00023315"/>
    </source>
</evidence>
<dbReference type="Proteomes" id="UP000270626">
    <property type="component" value="Unassembled WGS sequence"/>
</dbReference>
<dbReference type="InterPro" id="IPR010941">
    <property type="entry name" value="PhaC_N"/>
</dbReference>
<dbReference type="GO" id="GO:0005737">
    <property type="term" value="C:cytoplasm"/>
    <property type="evidence" value="ECO:0007669"/>
    <property type="project" value="UniProtKB-SubCell"/>
</dbReference>
<organism evidence="7 8">
    <name type="scientific">Azonexus fungiphilus</name>
    <dbReference type="NCBI Taxonomy" id="146940"/>
    <lineage>
        <taxon>Bacteria</taxon>
        <taxon>Pseudomonadati</taxon>
        <taxon>Pseudomonadota</taxon>
        <taxon>Betaproteobacteria</taxon>
        <taxon>Rhodocyclales</taxon>
        <taxon>Azonexaceae</taxon>
        <taxon>Azonexus</taxon>
    </lineage>
</organism>
<dbReference type="Pfam" id="PF00561">
    <property type="entry name" value="Abhydrolase_1"/>
    <property type="match status" value="1"/>
</dbReference>
<dbReference type="PANTHER" id="PTHR36837">
    <property type="entry name" value="POLY(3-HYDROXYALKANOATE) POLYMERASE SUBUNIT PHAC"/>
    <property type="match status" value="1"/>
</dbReference>
<reference evidence="7 8" key="1">
    <citation type="submission" date="2018-10" db="EMBL/GenBank/DDBJ databases">
        <title>Genomic Encyclopedia of Type Strains, Phase IV (KMG-IV): sequencing the most valuable type-strain genomes for metagenomic binning, comparative biology and taxonomic classification.</title>
        <authorList>
            <person name="Goeker M."/>
        </authorList>
    </citation>
    <scope>NUCLEOTIDE SEQUENCE [LARGE SCALE GENOMIC DNA]</scope>
    <source>
        <strain evidence="7 8">DSM 23841</strain>
    </source>
</reference>